<dbReference type="InterPro" id="IPR017972">
    <property type="entry name" value="Cyt_P450_CS"/>
</dbReference>
<evidence type="ECO:0000256" key="8">
    <source>
        <dbReference type="PIRSR" id="PIRSR602401-1"/>
    </source>
</evidence>
<comment type="caution">
    <text evidence="10">The sequence shown here is derived from an EMBL/GenBank/DDBJ whole genome shotgun (WGS) entry which is preliminary data.</text>
</comment>
<reference evidence="10 11" key="1">
    <citation type="submission" date="2019-10" db="EMBL/GenBank/DDBJ databases">
        <authorList>
            <person name="Palmer J.M."/>
        </authorList>
    </citation>
    <scope>NUCLEOTIDE SEQUENCE [LARGE SCALE GENOMIC DNA]</scope>
    <source>
        <strain evidence="10 11">TWF718</strain>
    </source>
</reference>
<feature type="binding site" description="axial binding residue" evidence="8">
    <location>
        <position position="469"/>
    </location>
    <ligand>
        <name>heme</name>
        <dbReference type="ChEBI" id="CHEBI:30413"/>
    </ligand>
    <ligandPart>
        <name>Fe</name>
        <dbReference type="ChEBI" id="CHEBI:18248"/>
    </ligandPart>
</feature>
<evidence type="ECO:0000256" key="3">
    <source>
        <dbReference type="ARBA" id="ARBA00022617"/>
    </source>
</evidence>
<sequence length="559" mass="63571">MNSNKHSPLWVMPITYPKTFVTPYIDPSKPSVLGLILAILAYGIYRYVNRDRRTFPPGPKPLPLVGNIFDFPAPGVPEYQHWFKHKDQYGGISSVTALGTTLVFVHDRTIARDILERMSIKTSGRPVMQFAGELCGYGTWPLFQGYTSLFRQYRKLFHQSIGTKALVSQLRDVQELEVHRQLVRCLRRPEDWSHHLKTTASATTLKVTYGYTVEPEGDDVLVEHIDKMMQEFTLAAVPSTWAVDLIPALRYLPEWFPGASFKKTARVWRKHVEDTVNMPYQFARRQMAADCHHQSYVSRMVGEFEASKGNDGAGLSPEDEQAIILTAASFYAAGADTTVITLTSFIAAMVLFPEVQRKAQEEIDRVVGTDRLPTFDDREGLPYINAVVKEALRWWTVLPLCLIHVADQDFEYNGYCIPKGAYILPSLWWALNDPEVYTSPEKFDPERFLSPRNEPDPAIHQFGYGRRICAGRFLADASVYLSIVKTLAVFNINKPVDKDGKEVDIEVKPTAGILNYLQKFNVRITPRSPKHEDLVKQLEAGNLWEKGDSEAIKRMKNDH</sequence>
<dbReference type="PROSITE" id="PS00086">
    <property type="entry name" value="CYTOCHROME_P450"/>
    <property type="match status" value="1"/>
</dbReference>
<evidence type="ECO:0000256" key="5">
    <source>
        <dbReference type="ARBA" id="ARBA00023002"/>
    </source>
</evidence>
<dbReference type="AlphaFoldDB" id="A0AAN8RFK7"/>
<evidence type="ECO:0000256" key="6">
    <source>
        <dbReference type="ARBA" id="ARBA00023004"/>
    </source>
</evidence>
<evidence type="ECO:0000256" key="4">
    <source>
        <dbReference type="ARBA" id="ARBA00022723"/>
    </source>
</evidence>
<keyword evidence="7 9" id="KW-0503">Monooxygenase</keyword>
<dbReference type="Gene3D" id="1.10.630.10">
    <property type="entry name" value="Cytochrome P450"/>
    <property type="match status" value="1"/>
</dbReference>
<dbReference type="Proteomes" id="UP001313282">
    <property type="component" value="Unassembled WGS sequence"/>
</dbReference>
<comment type="similarity">
    <text evidence="2 9">Belongs to the cytochrome P450 family.</text>
</comment>
<dbReference type="InterPro" id="IPR001128">
    <property type="entry name" value="Cyt_P450"/>
</dbReference>
<dbReference type="InterPro" id="IPR036396">
    <property type="entry name" value="Cyt_P450_sf"/>
</dbReference>
<keyword evidence="11" id="KW-1185">Reference proteome</keyword>
<dbReference type="EMBL" id="JAVHNR010000006">
    <property type="protein sequence ID" value="KAK6339245.1"/>
    <property type="molecule type" value="Genomic_DNA"/>
</dbReference>
<dbReference type="Pfam" id="PF00067">
    <property type="entry name" value="p450"/>
    <property type="match status" value="1"/>
</dbReference>
<evidence type="ECO:0000256" key="2">
    <source>
        <dbReference type="ARBA" id="ARBA00010617"/>
    </source>
</evidence>
<dbReference type="GO" id="GO:0016705">
    <property type="term" value="F:oxidoreductase activity, acting on paired donors, with incorporation or reduction of molecular oxygen"/>
    <property type="evidence" value="ECO:0007669"/>
    <property type="project" value="InterPro"/>
</dbReference>
<evidence type="ECO:0000313" key="11">
    <source>
        <dbReference type="Proteomes" id="UP001313282"/>
    </source>
</evidence>
<evidence type="ECO:0000256" key="7">
    <source>
        <dbReference type="ARBA" id="ARBA00023033"/>
    </source>
</evidence>
<dbReference type="PANTHER" id="PTHR46300">
    <property type="entry name" value="P450, PUTATIVE (EUROFUNG)-RELATED-RELATED"/>
    <property type="match status" value="1"/>
</dbReference>
<keyword evidence="6 8" id="KW-0408">Iron</keyword>
<dbReference type="GO" id="GO:0005506">
    <property type="term" value="F:iron ion binding"/>
    <property type="evidence" value="ECO:0007669"/>
    <property type="project" value="InterPro"/>
</dbReference>
<dbReference type="CDD" id="cd11065">
    <property type="entry name" value="CYP64-like"/>
    <property type="match status" value="1"/>
</dbReference>
<keyword evidence="3 8" id="KW-0349">Heme</keyword>
<keyword evidence="4 8" id="KW-0479">Metal-binding</keyword>
<dbReference type="GO" id="GO:0020037">
    <property type="term" value="F:heme binding"/>
    <property type="evidence" value="ECO:0007669"/>
    <property type="project" value="InterPro"/>
</dbReference>
<evidence type="ECO:0000313" key="10">
    <source>
        <dbReference type="EMBL" id="KAK6339245.1"/>
    </source>
</evidence>
<proteinExistence type="inferred from homology"/>
<protein>
    <recommendedName>
        <fullName evidence="12">O-methylsterigmatocystin oxidoreductase</fullName>
    </recommendedName>
</protein>
<organism evidence="10 11">
    <name type="scientific">Orbilia javanica</name>
    <dbReference type="NCBI Taxonomy" id="47235"/>
    <lineage>
        <taxon>Eukaryota</taxon>
        <taxon>Fungi</taxon>
        <taxon>Dikarya</taxon>
        <taxon>Ascomycota</taxon>
        <taxon>Pezizomycotina</taxon>
        <taxon>Orbiliomycetes</taxon>
        <taxon>Orbiliales</taxon>
        <taxon>Orbiliaceae</taxon>
        <taxon>Orbilia</taxon>
    </lineage>
</organism>
<accession>A0AAN8RFK7</accession>
<comment type="cofactor">
    <cofactor evidence="1 8">
        <name>heme</name>
        <dbReference type="ChEBI" id="CHEBI:30413"/>
    </cofactor>
</comment>
<dbReference type="PANTHER" id="PTHR46300:SF7">
    <property type="entry name" value="P450, PUTATIVE (EUROFUNG)-RELATED"/>
    <property type="match status" value="1"/>
</dbReference>
<dbReference type="PRINTS" id="PR00385">
    <property type="entry name" value="P450"/>
</dbReference>
<name>A0AAN8RFK7_9PEZI</name>
<dbReference type="InterPro" id="IPR002401">
    <property type="entry name" value="Cyt_P450_E_grp-I"/>
</dbReference>
<dbReference type="InterPro" id="IPR050364">
    <property type="entry name" value="Cytochrome_P450_fung"/>
</dbReference>
<gene>
    <name evidence="10" type="ORF">TWF718_008668</name>
</gene>
<dbReference type="SUPFAM" id="SSF48264">
    <property type="entry name" value="Cytochrome P450"/>
    <property type="match status" value="1"/>
</dbReference>
<dbReference type="PRINTS" id="PR00463">
    <property type="entry name" value="EP450I"/>
</dbReference>
<evidence type="ECO:0000256" key="1">
    <source>
        <dbReference type="ARBA" id="ARBA00001971"/>
    </source>
</evidence>
<dbReference type="GO" id="GO:0004497">
    <property type="term" value="F:monooxygenase activity"/>
    <property type="evidence" value="ECO:0007669"/>
    <property type="project" value="UniProtKB-KW"/>
</dbReference>
<keyword evidence="5 9" id="KW-0560">Oxidoreductase</keyword>
<evidence type="ECO:0008006" key="12">
    <source>
        <dbReference type="Google" id="ProtNLM"/>
    </source>
</evidence>
<evidence type="ECO:0000256" key="9">
    <source>
        <dbReference type="RuleBase" id="RU000461"/>
    </source>
</evidence>